<dbReference type="Pfam" id="PF07726">
    <property type="entry name" value="AAA_3"/>
    <property type="match status" value="1"/>
</dbReference>
<sequence>QNPIEQEGTYPLPEAQLDRFMFKINVPFPSRSELNTIVQQTILKQPVELKKLLNSQQIIELRGILDKVVVVEPIRDYAIRLVLSTHPGTDFAVDDIRRFV</sequence>
<accession>A0A3D3RCJ8</accession>
<evidence type="ECO:0000259" key="1">
    <source>
        <dbReference type="Pfam" id="PF07726"/>
    </source>
</evidence>
<dbReference type="GO" id="GO:0016887">
    <property type="term" value="F:ATP hydrolysis activity"/>
    <property type="evidence" value="ECO:0007669"/>
    <property type="project" value="InterPro"/>
</dbReference>
<evidence type="ECO:0000313" key="3">
    <source>
        <dbReference type="Proteomes" id="UP000263642"/>
    </source>
</evidence>
<proteinExistence type="predicted"/>
<dbReference type="InterPro" id="IPR011703">
    <property type="entry name" value="ATPase_AAA-3"/>
</dbReference>
<dbReference type="AlphaFoldDB" id="A0A3D3RCJ8"/>
<dbReference type="SUPFAM" id="SSF52540">
    <property type="entry name" value="P-loop containing nucleoside triphosphate hydrolases"/>
    <property type="match status" value="1"/>
</dbReference>
<dbReference type="Proteomes" id="UP000263642">
    <property type="component" value="Unassembled WGS sequence"/>
</dbReference>
<dbReference type="InterPro" id="IPR027417">
    <property type="entry name" value="P-loop_NTPase"/>
</dbReference>
<dbReference type="InterPro" id="IPR050764">
    <property type="entry name" value="CbbQ/NirQ/NorQ/GpvN"/>
</dbReference>
<dbReference type="PANTHER" id="PTHR42759:SF1">
    <property type="entry name" value="MAGNESIUM-CHELATASE SUBUNIT CHLD"/>
    <property type="match status" value="1"/>
</dbReference>
<dbReference type="EMBL" id="DQAY01000141">
    <property type="protein sequence ID" value="HCO25828.1"/>
    <property type="molecule type" value="Genomic_DNA"/>
</dbReference>
<protein>
    <submittedName>
        <fullName evidence="2">AAA family ATPase</fullName>
    </submittedName>
</protein>
<reference evidence="2 3" key="1">
    <citation type="journal article" date="2018" name="Nat. Biotechnol.">
        <title>A standardized bacterial taxonomy based on genome phylogeny substantially revises the tree of life.</title>
        <authorList>
            <person name="Parks D.H."/>
            <person name="Chuvochina M."/>
            <person name="Waite D.W."/>
            <person name="Rinke C."/>
            <person name="Skarshewski A."/>
            <person name="Chaumeil P.A."/>
            <person name="Hugenholtz P."/>
        </authorList>
    </citation>
    <scope>NUCLEOTIDE SEQUENCE [LARGE SCALE GENOMIC DNA]</scope>
    <source>
        <strain evidence="2">UBA9375</strain>
    </source>
</reference>
<dbReference type="PANTHER" id="PTHR42759">
    <property type="entry name" value="MOXR FAMILY PROTEIN"/>
    <property type="match status" value="1"/>
</dbReference>
<name>A0A3D3RCJ8_9PLAN</name>
<evidence type="ECO:0000313" key="2">
    <source>
        <dbReference type="EMBL" id="HCO25828.1"/>
    </source>
</evidence>
<comment type="caution">
    <text evidence="2">The sequence shown here is derived from an EMBL/GenBank/DDBJ whole genome shotgun (WGS) entry which is preliminary data.</text>
</comment>
<feature type="non-terminal residue" evidence="2">
    <location>
        <position position="1"/>
    </location>
</feature>
<dbReference type="Gene3D" id="3.40.50.300">
    <property type="entry name" value="P-loop containing nucleotide triphosphate hydrolases"/>
    <property type="match status" value="1"/>
</dbReference>
<gene>
    <name evidence="2" type="ORF">DIT97_23430</name>
</gene>
<organism evidence="2 3">
    <name type="scientific">Gimesia maris</name>
    <dbReference type="NCBI Taxonomy" id="122"/>
    <lineage>
        <taxon>Bacteria</taxon>
        <taxon>Pseudomonadati</taxon>
        <taxon>Planctomycetota</taxon>
        <taxon>Planctomycetia</taxon>
        <taxon>Planctomycetales</taxon>
        <taxon>Planctomycetaceae</taxon>
        <taxon>Gimesia</taxon>
    </lineage>
</organism>
<dbReference type="GO" id="GO:0005524">
    <property type="term" value="F:ATP binding"/>
    <property type="evidence" value="ECO:0007669"/>
    <property type="project" value="InterPro"/>
</dbReference>
<feature type="domain" description="ATPase AAA-3" evidence="1">
    <location>
        <begin position="1"/>
        <end position="22"/>
    </location>
</feature>
<feature type="non-terminal residue" evidence="2">
    <location>
        <position position="100"/>
    </location>
</feature>